<keyword evidence="1" id="KW-0732">Signal</keyword>
<evidence type="ECO:0000313" key="2">
    <source>
        <dbReference type="EMBL" id="VAW78518.1"/>
    </source>
</evidence>
<dbReference type="InterPro" id="IPR013517">
    <property type="entry name" value="FG-GAP"/>
</dbReference>
<proteinExistence type="predicted"/>
<dbReference type="SUPFAM" id="SSF69322">
    <property type="entry name" value="Tricorn protease domain 2"/>
    <property type="match status" value="1"/>
</dbReference>
<dbReference type="PANTHER" id="PTHR36220:SF1">
    <property type="entry name" value="GAMMA TUBULIN COMPLEX COMPONENT C-TERMINAL DOMAIN-CONTAINING PROTEIN"/>
    <property type="match status" value="1"/>
</dbReference>
<gene>
    <name evidence="2" type="ORF">MNBD_GAMMA12-2299</name>
</gene>
<dbReference type="PANTHER" id="PTHR36220">
    <property type="entry name" value="UNNAMED PRODUCT"/>
    <property type="match status" value="1"/>
</dbReference>
<dbReference type="InterPro" id="IPR028994">
    <property type="entry name" value="Integrin_alpha_N"/>
</dbReference>
<dbReference type="Gene3D" id="2.130.10.130">
    <property type="entry name" value="Integrin alpha, N-terminal"/>
    <property type="match status" value="2"/>
</dbReference>
<dbReference type="Pfam" id="PF14312">
    <property type="entry name" value="FG-GAP_2"/>
    <property type="match status" value="3"/>
</dbReference>
<name>A0A3B0YCD3_9ZZZZ</name>
<accession>A0A3B0YCD3</accession>
<reference evidence="2" key="1">
    <citation type="submission" date="2018-06" db="EMBL/GenBank/DDBJ databases">
        <authorList>
            <person name="Zhirakovskaya E."/>
        </authorList>
    </citation>
    <scope>NUCLEOTIDE SEQUENCE</scope>
</reference>
<dbReference type="AlphaFoldDB" id="A0A3B0YCD3"/>
<dbReference type="EMBL" id="UOFL01000156">
    <property type="protein sequence ID" value="VAW78518.1"/>
    <property type="molecule type" value="Genomic_DNA"/>
</dbReference>
<sequence>MNVEANDYVLDIYDIDGDGISNADELLLESDPRVPEFVVGQLVRLRVAATIENASDAVGVNADALHVFVTLDSGPQQELQLDSQNKVSVDFFDLTASVHRLVLSYEYITAEGRLILSEIDRDINLTVGSVVLDPFEIKDFNVSSFDDDGDGTYNIDELLNNSNPRSVNAPIAPQLFLNYKGIKTFEFTWQDVGGPEIIYNLLENIDGISGFEPIASDFNANVQLFKHIVPLYDRLNAQYMLQSCNAEGCTNSEVISVEGNLIGSIGYFKHLEGVSPGGEGMALSGDGRTLTLATRGGVSVFNKIGGRWEAQSAILESELSRANSIFIGLGSNMSLSNDGLTLVIHASPRRVGGAVDVAGNVYVLVREGENWREQAFLQASNATNEDFFGANGLTLSADGSALVVGARFEDSNAIGINGDQLNTTAMNSGAVYVFNRTNVNGVDEWNQTAYIKASNTQAGDTFGFVGLSGDGLTLAIGADGEDSSLSGIVEGTGLSLPVDESAIDSGAVYVFGFSNGAWIQEAYIKTSNLAAGDGFGSGISLSNDGDTLAVSAPQKQGGRGAAYVFKRDVLGWVEQEYIQPEIINSRAAFGESLSLSGDGNVLAVGATGDEGSAIGLNGDPSDNNFKSGAAYIFTRDGEAWLQQAYIKASNPDANDFFGNTIKLSNDGKTLAISASREDSIAVGINGGQSNNDESGSGAIYLY</sequence>
<protein>
    <submittedName>
        <fullName evidence="2">Uncharacterized protein</fullName>
    </submittedName>
</protein>
<organism evidence="2">
    <name type="scientific">hydrothermal vent metagenome</name>
    <dbReference type="NCBI Taxonomy" id="652676"/>
    <lineage>
        <taxon>unclassified sequences</taxon>
        <taxon>metagenomes</taxon>
        <taxon>ecological metagenomes</taxon>
    </lineage>
</organism>
<evidence type="ECO:0000256" key="1">
    <source>
        <dbReference type="ARBA" id="ARBA00022729"/>
    </source>
</evidence>